<protein>
    <submittedName>
        <fullName evidence="1">Alpha-N-acetylgalactosaminidase domain protein</fullName>
    </submittedName>
</protein>
<name>F9HM01_STRMT</name>
<sequence>MKIENKNVRRNFFWVDGRFYTTDIVNKRAGVMIKNVSKEEFTITLENGIKLSSNHFSAIVREEGDKRIEVSFVYPSIRLRLIFESRDDVLSKQLVLESSTEVIKSVEVESFEFETEDHIFYPKRQDCIKEMANFSGYYVELGQPVYANSLFLGMEFPMSENKVDCRHYVSRYYLGTVINQEKILWPCIVGGAGSYKKKRFKRHFLNMWKE</sequence>
<dbReference type="AlphaFoldDB" id="F9HM01"/>
<accession>F9HM01</accession>
<evidence type="ECO:0000313" key="2">
    <source>
        <dbReference type="Proteomes" id="UP000004568"/>
    </source>
</evidence>
<dbReference type="Proteomes" id="UP000004568">
    <property type="component" value="Unassembled WGS sequence"/>
</dbReference>
<dbReference type="PATRIC" id="fig|1008453.3.peg.706"/>
<proteinExistence type="predicted"/>
<reference evidence="1 2" key="1">
    <citation type="submission" date="2011-05" db="EMBL/GenBank/DDBJ databases">
        <authorList>
            <person name="Durkin A.S."/>
            <person name="Radune D."/>
            <person name="Hostetler J."/>
            <person name="Torralba M."/>
            <person name="Gillis M."/>
            <person name="Methe B."/>
            <person name="Sutton G."/>
            <person name="Nelson K.E."/>
        </authorList>
    </citation>
    <scope>NUCLEOTIDE SEQUENCE [LARGE SCALE GENOMIC DNA]</scope>
    <source>
        <strain evidence="1 2">SK1080</strain>
    </source>
</reference>
<comment type="caution">
    <text evidence="1">The sequence shown here is derived from an EMBL/GenBank/DDBJ whole genome shotgun (WGS) entry which is preliminary data.</text>
</comment>
<dbReference type="EMBL" id="AFQV01000016">
    <property type="protein sequence ID" value="EGP69224.1"/>
    <property type="molecule type" value="Genomic_DNA"/>
</dbReference>
<organism evidence="1 2">
    <name type="scientific">Streptococcus mitis SK1080</name>
    <dbReference type="NCBI Taxonomy" id="1008453"/>
    <lineage>
        <taxon>Bacteria</taxon>
        <taxon>Bacillati</taxon>
        <taxon>Bacillota</taxon>
        <taxon>Bacilli</taxon>
        <taxon>Lactobacillales</taxon>
        <taxon>Streptococcaceae</taxon>
        <taxon>Streptococcus</taxon>
        <taxon>Streptococcus mitis group</taxon>
    </lineage>
</organism>
<evidence type="ECO:0000313" key="1">
    <source>
        <dbReference type="EMBL" id="EGP69224.1"/>
    </source>
</evidence>
<gene>
    <name evidence="1" type="ORF">HMPREF9957_0018</name>
</gene>